<accession>A0A225NRS0</accession>
<proteinExistence type="predicted"/>
<dbReference type="EMBL" id="AQQR01000001">
    <property type="protein sequence ID" value="OWU77552.1"/>
    <property type="molecule type" value="Genomic_DNA"/>
</dbReference>
<dbReference type="InterPro" id="IPR006311">
    <property type="entry name" value="TAT_signal"/>
</dbReference>
<comment type="caution">
    <text evidence="2">The sequence shown here is derived from an EMBL/GenBank/DDBJ whole genome shotgun (WGS) entry which is preliminary data.</text>
</comment>
<keyword evidence="3" id="KW-1185">Reference proteome</keyword>
<dbReference type="OrthoDB" id="5624218at2"/>
<evidence type="ECO:0000256" key="1">
    <source>
        <dbReference type="SAM" id="SignalP"/>
    </source>
</evidence>
<feature type="signal peptide" evidence="1">
    <location>
        <begin position="1"/>
        <end position="25"/>
    </location>
</feature>
<dbReference type="RefSeq" id="WP_088648178.1">
    <property type="nucleotide sequence ID" value="NZ_AQQR01000001.1"/>
</dbReference>
<dbReference type="InterPro" id="IPR008311">
    <property type="entry name" value="UCP028101"/>
</dbReference>
<dbReference type="PROSITE" id="PS51318">
    <property type="entry name" value="TAT"/>
    <property type="match status" value="1"/>
</dbReference>
<dbReference type="Proteomes" id="UP000215377">
    <property type="component" value="Unassembled WGS sequence"/>
</dbReference>
<organism evidence="2 3">
    <name type="scientific">Marinibacterium profundimaris</name>
    <dbReference type="NCBI Taxonomy" id="1679460"/>
    <lineage>
        <taxon>Bacteria</taxon>
        <taxon>Pseudomonadati</taxon>
        <taxon>Pseudomonadota</taxon>
        <taxon>Alphaproteobacteria</taxon>
        <taxon>Rhodobacterales</taxon>
        <taxon>Paracoccaceae</taxon>
        <taxon>Marinibacterium</taxon>
    </lineage>
</organism>
<name>A0A225NRS0_9RHOB</name>
<protein>
    <submittedName>
        <fullName evidence="2">Twin-arginine translocation pathway signal</fullName>
    </submittedName>
</protein>
<dbReference type="Pfam" id="PF07433">
    <property type="entry name" value="DUF1513"/>
    <property type="match status" value="1"/>
</dbReference>
<feature type="chain" id="PRO_5012850083" evidence="1">
    <location>
        <begin position="26"/>
        <end position="359"/>
    </location>
</feature>
<dbReference type="AlphaFoldDB" id="A0A225NRS0"/>
<evidence type="ECO:0000313" key="3">
    <source>
        <dbReference type="Proteomes" id="UP000215377"/>
    </source>
</evidence>
<gene>
    <name evidence="2" type="ORF">ATO3_02340</name>
</gene>
<dbReference type="PIRSF" id="PIRSF028101">
    <property type="entry name" value="UCP028101"/>
    <property type="match status" value="1"/>
</dbReference>
<dbReference type="SUPFAM" id="SSF50969">
    <property type="entry name" value="YVTN repeat-like/Quinoprotein amine dehydrogenase"/>
    <property type="match status" value="1"/>
</dbReference>
<evidence type="ECO:0000313" key="2">
    <source>
        <dbReference type="EMBL" id="OWU77552.1"/>
    </source>
</evidence>
<dbReference type="InterPro" id="IPR011044">
    <property type="entry name" value="Quino_amine_DH_bsu"/>
</dbReference>
<reference evidence="2 3" key="1">
    <citation type="submission" date="2013-04" db="EMBL/GenBank/DDBJ databases">
        <title>Oceanicola sp. 22II1-22F33 Genome Sequencing.</title>
        <authorList>
            <person name="Lai Q."/>
            <person name="Li G."/>
            <person name="Shao Z."/>
        </authorList>
    </citation>
    <scope>NUCLEOTIDE SEQUENCE [LARGE SCALE GENOMIC DNA]</scope>
    <source>
        <strain evidence="2 3">22II1-22F33</strain>
    </source>
</reference>
<sequence>MPDRRSFLGALLAAGSLATTGWAAAGGPAYLAAARKPSGDYALVGLDTLGDIAFDIPLPARGHAAAAHPVKAEAVAIARRPGTFALVLDCRTGEVRHRIDAPRGRHFYGHGAFSKDGTRLYTPENDIATGAGRIGIWSRDDGYARIGDVPSGGIGPHEILRLPGSRLLAIANGGIRTHPDTGREKLNLGTMRPNLTLMDEDGVIRDQAALPDALHLNSLRHISAAADGRVACAFQWQGDPYDPAPLLAVYAEGQGLRLLDVPEGRLMAMDGYAGSVAFFDGDRRIAVTSPRGSVLQVYDARTGFERQVAQADVCGVAPGPLGALCTDGLGRVSRIEATGITGLARHELAFDNHLVALPL</sequence>
<keyword evidence="1" id="KW-0732">Signal</keyword>